<dbReference type="GO" id="GO:0003796">
    <property type="term" value="F:lysozyme activity"/>
    <property type="evidence" value="ECO:0007669"/>
    <property type="project" value="InterPro"/>
</dbReference>
<keyword evidence="3" id="KW-0326">Glycosidase</keyword>
<name>A0A0E3UTZ5_9FUSO</name>
<dbReference type="AlphaFoldDB" id="A0A0E3UTZ5"/>
<dbReference type="InterPro" id="IPR017853">
    <property type="entry name" value="GH"/>
</dbReference>
<dbReference type="InterPro" id="IPR002053">
    <property type="entry name" value="Glyco_hydro_25"/>
</dbReference>
<dbReference type="SUPFAM" id="SSF51445">
    <property type="entry name" value="(Trans)glycosidases"/>
    <property type="match status" value="1"/>
</dbReference>
<dbReference type="GO" id="GO:0009253">
    <property type="term" value="P:peptidoglycan catabolic process"/>
    <property type="evidence" value="ECO:0007669"/>
    <property type="project" value="InterPro"/>
</dbReference>
<dbReference type="OrthoDB" id="9802228at2"/>
<dbReference type="Proteomes" id="UP000033103">
    <property type="component" value="Chromosome"/>
</dbReference>
<evidence type="ECO:0000313" key="5">
    <source>
        <dbReference type="Proteomes" id="UP000033103"/>
    </source>
</evidence>
<protein>
    <submittedName>
        <fullName evidence="4">Glycoside hydrolase</fullName>
    </submittedName>
</protein>
<dbReference type="GO" id="GO:0016998">
    <property type="term" value="P:cell wall macromolecule catabolic process"/>
    <property type="evidence" value="ECO:0007669"/>
    <property type="project" value="InterPro"/>
</dbReference>
<organism evidence="4 5">
    <name type="scientific">Sneathia vaginalis</name>
    <dbReference type="NCBI Taxonomy" id="187101"/>
    <lineage>
        <taxon>Bacteria</taxon>
        <taxon>Fusobacteriati</taxon>
        <taxon>Fusobacteriota</taxon>
        <taxon>Fusobacteriia</taxon>
        <taxon>Fusobacteriales</taxon>
        <taxon>Leptotrichiaceae</taxon>
        <taxon>Sneathia</taxon>
    </lineage>
</organism>
<reference evidence="4 5" key="1">
    <citation type="journal article" date="2012" name="BMC Genomics">
        <title>Genomic sequence analysis and characterization of Sneathia amnii sp. nov.</title>
        <authorList>
            <consortium name="Vaginal Microbiome Consortium (additional members)"/>
            <person name="Harwich M.D.Jr."/>
            <person name="Serrano M.G."/>
            <person name="Fettweis J.M."/>
            <person name="Alves J.M."/>
            <person name="Reimers M.A."/>
            <person name="Buck G.A."/>
            <person name="Jefferson K.K."/>
        </authorList>
    </citation>
    <scope>NUCLEOTIDE SEQUENCE [LARGE SCALE GENOMIC DNA]</scope>
    <source>
        <strain evidence="4 5">SN35</strain>
    </source>
</reference>
<dbReference type="STRING" id="187101.VC03_04315"/>
<evidence type="ECO:0000256" key="2">
    <source>
        <dbReference type="ARBA" id="ARBA00022801"/>
    </source>
</evidence>
<comment type="similarity">
    <text evidence="1">Belongs to the glycosyl hydrolase 25 family.</text>
</comment>
<gene>
    <name evidence="4" type="ORF">VC03_04315</name>
</gene>
<evidence type="ECO:0000313" key="4">
    <source>
        <dbReference type="EMBL" id="AKC95719.1"/>
    </source>
</evidence>
<dbReference type="RefSeq" id="WP_046328824.1">
    <property type="nucleotide sequence ID" value="NZ_CAUPIC010000012.1"/>
</dbReference>
<dbReference type="InterPro" id="IPR018077">
    <property type="entry name" value="Glyco_hydro_fam25_subgr"/>
</dbReference>
<dbReference type="PANTHER" id="PTHR34135:SF2">
    <property type="entry name" value="LYSOZYME"/>
    <property type="match status" value="1"/>
</dbReference>
<keyword evidence="5" id="KW-1185">Reference proteome</keyword>
<dbReference type="HOGENOM" id="CLU_044973_6_2_0"/>
<proteinExistence type="inferred from homology"/>
<dbReference type="PATRIC" id="fig|1069640.6.peg.851"/>
<dbReference type="SMART" id="SM00641">
    <property type="entry name" value="Glyco_25"/>
    <property type="match status" value="1"/>
</dbReference>
<dbReference type="PROSITE" id="PS51904">
    <property type="entry name" value="GLYCOSYL_HYDROL_F25_2"/>
    <property type="match status" value="1"/>
</dbReference>
<keyword evidence="2 4" id="KW-0378">Hydrolase</keyword>
<accession>A0A0E3UTZ5</accession>
<dbReference type="Gene3D" id="3.20.20.80">
    <property type="entry name" value="Glycosidases"/>
    <property type="match status" value="1"/>
</dbReference>
<dbReference type="PANTHER" id="PTHR34135">
    <property type="entry name" value="LYSOZYME"/>
    <property type="match status" value="1"/>
</dbReference>
<dbReference type="KEGG" id="sns:VC03_04315"/>
<dbReference type="Pfam" id="PF01183">
    <property type="entry name" value="Glyco_hydro_25"/>
    <property type="match status" value="1"/>
</dbReference>
<evidence type="ECO:0000256" key="1">
    <source>
        <dbReference type="ARBA" id="ARBA00010646"/>
    </source>
</evidence>
<evidence type="ECO:0000256" key="3">
    <source>
        <dbReference type="ARBA" id="ARBA00023295"/>
    </source>
</evidence>
<dbReference type="EMBL" id="CP011280">
    <property type="protein sequence ID" value="AKC95719.1"/>
    <property type="molecule type" value="Genomic_DNA"/>
</dbReference>
<dbReference type="GO" id="GO:0016052">
    <property type="term" value="P:carbohydrate catabolic process"/>
    <property type="evidence" value="ECO:0007669"/>
    <property type="project" value="TreeGrafter"/>
</dbReference>
<sequence length="234" mass="27900">MKKFIVFLVIINIMLIMANLEFSGVLYHNDLRASNYPIHGIDISHHQIRINWTKVDKNYKFVLMKATEGKDFMDTDFLYNWNKAQLNGFKVGAYHFFSMLSSGRDQALYYMSKVPIVSDSFPPIIDVEISRKYDKDRVIAELKEMIDLLEEKYNKRVIIYTDYKSYNNFLKGELEDNPLWIRDIKNYPKIKESKRWIIWQYSNRGRVDGIDGFTDKNVLRYNDMNLYINKIQAK</sequence>